<dbReference type="PANTHER" id="PTHR43736">
    <property type="entry name" value="ADP-RIBOSE PYROPHOSPHATASE"/>
    <property type="match status" value="1"/>
</dbReference>
<evidence type="ECO:0000259" key="1">
    <source>
        <dbReference type="PROSITE" id="PS51462"/>
    </source>
</evidence>
<dbReference type="eggNOG" id="COG1051">
    <property type="taxonomic scope" value="Bacteria"/>
</dbReference>
<dbReference type="PANTHER" id="PTHR43736:SF1">
    <property type="entry name" value="DIHYDRONEOPTERIN TRIPHOSPHATE DIPHOSPHATASE"/>
    <property type="match status" value="1"/>
</dbReference>
<dbReference type="Gene3D" id="3.90.79.10">
    <property type="entry name" value="Nucleoside Triphosphate Pyrophosphohydrolase"/>
    <property type="match status" value="1"/>
</dbReference>
<dbReference type="CDD" id="cd18886">
    <property type="entry name" value="NUDIX_MutT_Nudt1"/>
    <property type="match status" value="1"/>
</dbReference>
<dbReference type="AlphaFoldDB" id="D5EKQ4"/>
<dbReference type="OrthoDB" id="9804563at2"/>
<dbReference type="STRING" id="583355.Caka_1943"/>
<proteinExistence type="predicted"/>
<dbReference type="GO" id="GO:0016787">
    <property type="term" value="F:hydrolase activity"/>
    <property type="evidence" value="ECO:0007669"/>
    <property type="project" value="UniProtKB-KW"/>
</dbReference>
<feature type="domain" description="Nudix hydrolase" evidence="1">
    <location>
        <begin position="6"/>
        <end position="137"/>
    </location>
</feature>
<protein>
    <submittedName>
        <fullName evidence="2">NUDIX hydrolase</fullName>
    </submittedName>
</protein>
<sequence>MPTELPFKISALVFVQNEDGEQLLIQRTKAPNKNCWSPIGGKLDMQTGESPYECARREVMEEIGLELRDEDIHCYGYISEKSYEGTGHWLMFLFNCKKAIRQLPPTIDEGNFAFFTRAAIDELKIPETDRTLLWPYYDRFADSFVGLRANCDPAGKLSLTEELKLNPSA</sequence>
<evidence type="ECO:0000313" key="3">
    <source>
        <dbReference type="Proteomes" id="UP000000925"/>
    </source>
</evidence>
<evidence type="ECO:0000313" key="2">
    <source>
        <dbReference type="EMBL" id="ADE54961.1"/>
    </source>
</evidence>
<dbReference type="RefSeq" id="WP_013043683.1">
    <property type="nucleotide sequence ID" value="NC_014008.1"/>
</dbReference>
<reference evidence="2 3" key="1">
    <citation type="journal article" date="2010" name="Stand. Genomic Sci.">
        <title>Complete genome sequence of Coraliomargarita akajimensis type strain (04OKA010-24).</title>
        <authorList>
            <person name="Mavromatis K."/>
            <person name="Abt B."/>
            <person name="Brambilla E."/>
            <person name="Lapidus A."/>
            <person name="Copeland A."/>
            <person name="Deshpande S."/>
            <person name="Nolan M."/>
            <person name="Lucas S."/>
            <person name="Tice H."/>
            <person name="Cheng J.F."/>
            <person name="Han C."/>
            <person name="Detter J.C."/>
            <person name="Woyke T."/>
            <person name="Goodwin L."/>
            <person name="Pitluck S."/>
            <person name="Held B."/>
            <person name="Brettin T."/>
            <person name="Tapia R."/>
            <person name="Ivanova N."/>
            <person name="Mikhailova N."/>
            <person name="Pati A."/>
            <person name="Liolios K."/>
            <person name="Chen A."/>
            <person name="Palaniappan K."/>
            <person name="Land M."/>
            <person name="Hauser L."/>
            <person name="Chang Y.J."/>
            <person name="Jeffries C.D."/>
            <person name="Rohde M."/>
            <person name="Goker M."/>
            <person name="Bristow J."/>
            <person name="Eisen J.A."/>
            <person name="Markowitz V."/>
            <person name="Hugenholtz P."/>
            <person name="Klenk H.P."/>
            <person name="Kyrpides N.C."/>
        </authorList>
    </citation>
    <scope>NUCLEOTIDE SEQUENCE [LARGE SCALE GENOMIC DNA]</scope>
    <source>
        <strain evidence="3">DSM 45221 / IAM 15411 / JCM 23193 / KCTC 12865</strain>
    </source>
</reference>
<dbReference type="Pfam" id="PF00293">
    <property type="entry name" value="NUDIX"/>
    <property type="match status" value="1"/>
</dbReference>
<dbReference type="PROSITE" id="PS51462">
    <property type="entry name" value="NUDIX"/>
    <property type="match status" value="1"/>
</dbReference>
<dbReference type="InterPro" id="IPR000086">
    <property type="entry name" value="NUDIX_hydrolase_dom"/>
</dbReference>
<keyword evidence="3" id="KW-1185">Reference proteome</keyword>
<dbReference type="Proteomes" id="UP000000925">
    <property type="component" value="Chromosome"/>
</dbReference>
<dbReference type="EMBL" id="CP001998">
    <property type="protein sequence ID" value="ADE54961.1"/>
    <property type="molecule type" value="Genomic_DNA"/>
</dbReference>
<accession>D5EKQ4</accession>
<dbReference type="HOGENOM" id="CLU_132698_0_0_0"/>
<organism evidence="2 3">
    <name type="scientific">Coraliomargarita akajimensis (strain DSM 45221 / IAM 15411 / JCM 23193 / KCTC 12865 / 04OKA010-24)</name>
    <dbReference type="NCBI Taxonomy" id="583355"/>
    <lineage>
        <taxon>Bacteria</taxon>
        <taxon>Pseudomonadati</taxon>
        <taxon>Verrucomicrobiota</taxon>
        <taxon>Opitutia</taxon>
        <taxon>Puniceicoccales</taxon>
        <taxon>Coraliomargaritaceae</taxon>
        <taxon>Coraliomargarita</taxon>
    </lineage>
</organism>
<name>D5EKQ4_CORAD</name>
<gene>
    <name evidence="2" type="ordered locus">Caka_1943</name>
</gene>
<dbReference type="SUPFAM" id="SSF55811">
    <property type="entry name" value="Nudix"/>
    <property type="match status" value="1"/>
</dbReference>
<dbReference type="InterPro" id="IPR015797">
    <property type="entry name" value="NUDIX_hydrolase-like_dom_sf"/>
</dbReference>
<dbReference type="KEGG" id="caa:Caka_1943"/>
<keyword evidence="2" id="KW-0378">Hydrolase</keyword>